<organism evidence="1">
    <name type="scientific">Oryza glumipatula</name>
    <dbReference type="NCBI Taxonomy" id="40148"/>
    <lineage>
        <taxon>Eukaryota</taxon>
        <taxon>Viridiplantae</taxon>
        <taxon>Streptophyta</taxon>
        <taxon>Embryophyta</taxon>
        <taxon>Tracheophyta</taxon>
        <taxon>Spermatophyta</taxon>
        <taxon>Magnoliopsida</taxon>
        <taxon>Liliopsida</taxon>
        <taxon>Poales</taxon>
        <taxon>Poaceae</taxon>
        <taxon>BOP clade</taxon>
        <taxon>Oryzoideae</taxon>
        <taxon>Oryzeae</taxon>
        <taxon>Oryzinae</taxon>
        <taxon>Oryza</taxon>
    </lineage>
</organism>
<proteinExistence type="predicted"/>
<reference evidence="1" key="1">
    <citation type="submission" date="2015-04" db="UniProtKB">
        <authorList>
            <consortium name="EnsemblPlants"/>
        </authorList>
    </citation>
    <scope>IDENTIFICATION</scope>
</reference>
<dbReference type="HOGENOM" id="CLU_2430659_0_0_1"/>
<evidence type="ECO:0000313" key="1">
    <source>
        <dbReference type="EnsemblPlants" id="OGLUM06G00160.1"/>
    </source>
</evidence>
<keyword evidence="2" id="KW-1185">Reference proteome</keyword>
<dbReference type="EnsemblPlants" id="OGLUM06G00160.1">
    <property type="protein sequence ID" value="OGLUM06G00160.1"/>
    <property type="gene ID" value="OGLUM06G00160"/>
</dbReference>
<dbReference type="Proteomes" id="UP000026961">
    <property type="component" value="Chromosome 6"/>
</dbReference>
<reference evidence="1" key="2">
    <citation type="submission" date="2018-05" db="EMBL/GenBank/DDBJ databases">
        <title>OgluRS3 (Oryza glumaepatula Reference Sequence Version 3).</title>
        <authorList>
            <person name="Zhang J."/>
            <person name="Kudrna D."/>
            <person name="Lee S."/>
            <person name="Talag J."/>
            <person name="Welchert J."/>
            <person name="Wing R.A."/>
        </authorList>
    </citation>
    <scope>NUCLEOTIDE SEQUENCE [LARGE SCALE GENOMIC DNA]</scope>
</reference>
<evidence type="ECO:0000313" key="2">
    <source>
        <dbReference type="Proteomes" id="UP000026961"/>
    </source>
</evidence>
<accession>A0A0E0A3U6</accession>
<name>A0A0E0A3U6_9ORYZ</name>
<dbReference type="Gramene" id="OGLUM06G00160.1">
    <property type="protein sequence ID" value="OGLUM06G00160.1"/>
    <property type="gene ID" value="OGLUM06G00160"/>
</dbReference>
<dbReference type="AlphaFoldDB" id="A0A0E0A3U6"/>
<sequence length="100" mass="11394">MMGSPPMRKEGTRINNREEALHVLAPLDAAAETTERLEYQSMACSHQALFALMNAQVEFVTQLLQEESQCLDLVSCISRLWKRNVLLQYDVLLPNHHMPA</sequence>
<protein>
    <submittedName>
        <fullName evidence="1">Uncharacterized protein</fullName>
    </submittedName>
</protein>